<dbReference type="Gene3D" id="2.60.40.10">
    <property type="entry name" value="Immunoglobulins"/>
    <property type="match status" value="1"/>
</dbReference>
<dbReference type="InterPro" id="IPR032675">
    <property type="entry name" value="LRR_dom_sf"/>
</dbReference>
<dbReference type="PROSITE" id="PS51257">
    <property type="entry name" value="PROKAR_LIPOPROTEIN"/>
    <property type="match status" value="1"/>
</dbReference>
<evidence type="ECO:0008006" key="4">
    <source>
        <dbReference type="Google" id="ProtNLM"/>
    </source>
</evidence>
<keyword evidence="3" id="KW-1185">Reference proteome</keyword>
<evidence type="ECO:0000313" key="2">
    <source>
        <dbReference type="EMBL" id="QIU95369.1"/>
    </source>
</evidence>
<proteinExistence type="predicted"/>
<accession>A0A6H0KQA1</accession>
<dbReference type="RefSeq" id="WP_167963989.1">
    <property type="nucleotide sequence ID" value="NZ_CP050831.1"/>
</dbReference>
<dbReference type="PANTHER" id="PTHR48057">
    <property type="entry name" value="LEUCINE-RICH REPEAT SERINE/THREONINE-PROTEIN KINASE 1"/>
    <property type="match status" value="1"/>
</dbReference>
<dbReference type="InterPro" id="IPR024361">
    <property type="entry name" value="BACON"/>
</dbReference>
<dbReference type="Pfam" id="PF00560">
    <property type="entry name" value="LRR_1"/>
    <property type="match status" value="1"/>
</dbReference>
<feature type="chain" id="PRO_5026254010" description="BACON domain-containing protein" evidence="1">
    <location>
        <begin position="20"/>
        <end position="566"/>
    </location>
</feature>
<feature type="signal peptide" evidence="1">
    <location>
        <begin position="1"/>
        <end position="19"/>
    </location>
</feature>
<dbReference type="Proteomes" id="UP000501780">
    <property type="component" value="Chromosome"/>
</dbReference>
<dbReference type="InterPro" id="IPR013783">
    <property type="entry name" value="Ig-like_fold"/>
</dbReference>
<dbReference type="Gene3D" id="3.80.10.10">
    <property type="entry name" value="Ribonuclease Inhibitor"/>
    <property type="match status" value="1"/>
</dbReference>
<reference evidence="2 3" key="1">
    <citation type="submission" date="2020-03" db="EMBL/GenBank/DDBJ databases">
        <title>Genomic analysis of Bacteroides faecium CBA7301.</title>
        <authorList>
            <person name="Kim J."/>
            <person name="Roh S.W."/>
        </authorList>
    </citation>
    <scope>NUCLEOTIDE SEQUENCE [LARGE SCALE GENOMIC DNA]</scope>
    <source>
        <strain evidence="2 3">CBA7301</strain>
    </source>
</reference>
<gene>
    <name evidence="2" type="ORF">BacF7301_14970</name>
</gene>
<name>A0A6H0KQA1_9BACE</name>
<dbReference type="KEGG" id="bfc:BacF7301_14970"/>
<dbReference type="InterPro" id="IPR052595">
    <property type="entry name" value="LRRC69/RLP"/>
</dbReference>
<dbReference type="AlphaFoldDB" id="A0A6H0KQA1"/>
<dbReference type="SUPFAM" id="SSF52058">
    <property type="entry name" value="L domain-like"/>
    <property type="match status" value="1"/>
</dbReference>
<sequence length="566" mass="64201">MKYLIKIALGLFVYMVAIAACKDDDDSGIAGFAIDKEDITMGADGGTDVVTVSSGGEWTASSSEPWVSISPASGSGVTECAIAIDSTLIKGMRTAEIRFTPRGQAPGVMTVHQTGYGKMIHIEKKDIEIESSAKYEERHFDVTVTTNVAFQMSVEYVNPDNTGWIILPTKTTVDLDRGSRPRTTKIRVDWMMNPDFDTRVAKINFLPQKTEDELEQPVSMTVTQKAAPKIEDNRTGDSLTLLTIRERMGAGNNWDPSENMRNWEDVVLWEEGDKGLPDDKAVGRIRSVNFTLFDTKESIPQEVHYLTYVESLYFFSNTNTATKSIKLENDVCGLKYLKKLTVSAYGLTEITDDLAEKLGNQLELLDISSNNFDLIPDILTKENFPVLKILDLRTNRRMVLTDLREKDNATKYPNGIGMFFNTEKDPSLRRLLLWDTLEELRLSYNYMEGTIPDFKVGEDGVTGYTDEDIEVFGDTIQYLYDHPEIPKILPKARVLSLNLNFFTGKLPDWLLYHPHLIEWNPEVLIFNQETGIDTEGKKARFDNEPATLDYYYDAFPKFRKKYQTKK</sequence>
<dbReference type="CDD" id="cd14948">
    <property type="entry name" value="BACON"/>
    <property type="match status" value="1"/>
</dbReference>
<evidence type="ECO:0000313" key="3">
    <source>
        <dbReference type="Proteomes" id="UP000501780"/>
    </source>
</evidence>
<organism evidence="2 3">
    <name type="scientific">Bacteroides faecium</name>
    <dbReference type="NCBI Taxonomy" id="2715212"/>
    <lineage>
        <taxon>Bacteria</taxon>
        <taxon>Pseudomonadati</taxon>
        <taxon>Bacteroidota</taxon>
        <taxon>Bacteroidia</taxon>
        <taxon>Bacteroidales</taxon>
        <taxon>Bacteroidaceae</taxon>
        <taxon>Bacteroides</taxon>
    </lineage>
</organism>
<dbReference type="EMBL" id="CP050831">
    <property type="protein sequence ID" value="QIU95369.1"/>
    <property type="molecule type" value="Genomic_DNA"/>
</dbReference>
<protein>
    <recommendedName>
        <fullName evidence="4">BACON domain-containing protein</fullName>
    </recommendedName>
</protein>
<dbReference type="InterPro" id="IPR001611">
    <property type="entry name" value="Leu-rich_rpt"/>
</dbReference>
<evidence type="ECO:0000256" key="1">
    <source>
        <dbReference type="SAM" id="SignalP"/>
    </source>
</evidence>
<keyword evidence="1" id="KW-0732">Signal</keyword>